<feature type="region of interest" description="Disordered" evidence="1">
    <location>
        <begin position="825"/>
        <end position="872"/>
    </location>
</feature>
<dbReference type="InParanoid" id="A0A0C3DP29"/>
<proteinExistence type="predicted"/>
<evidence type="ECO:0000313" key="3">
    <source>
        <dbReference type="Proteomes" id="UP000054321"/>
    </source>
</evidence>
<evidence type="ECO:0000313" key="2">
    <source>
        <dbReference type="EMBL" id="KIN03813.1"/>
    </source>
</evidence>
<dbReference type="OrthoDB" id="4070583at2759"/>
<feature type="compositionally biased region" description="Low complexity" evidence="1">
    <location>
        <begin position="665"/>
        <end position="676"/>
    </location>
</feature>
<feature type="region of interest" description="Disordered" evidence="1">
    <location>
        <begin position="515"/>
        <end position="609"/>
    </location>
</feature>
<feature type="compositionally biased region" description="Polar residues" evidence="1">
    <location>
        <begin position="636"/>
        <end position="649"/>
    </location>
</feature>
<accession>A0A0C3DP29</accession>
<feature type="compositionally biased region" description="Basic and acidic residues" evidence="1">
    <location>
        <begin position="515"/>
        <end position="567"/>
    </location>
</feature>
<evidence type="ECO:0008006" key="4">
    <source>
        <dbReference type="Google" id="ProtNLM"/>
    </source>
</evidence>
<feature type="region of interest" description="Disordered" evidence="1">
    <location>
        <begin position="1"/>
        <end position="21"/>
    </location>
</feature>
<feature type="region of interest" description="Disordered" evidence="1">
    <location>
        <begin position="302"/>
        <end position="327"/>
    </location>
</feature>
<feature type="compositionally biased region" description="Basic and acidic residues" evidence="1">
    <location>
        <begin position="705"/>
        <end position="723"/>
    </location>
</feature>
<reference evidence="2 3" key="1">
    <citation type="submission" date="2014-04" db="EMBL/GenBank/DDBJ databases">
        <authorList>
            <consortium name="DOE Joint Genome Institute"/>
            <person name="Kuo A."/>
            <person name="Martino E."/>
            <person name="Perotto S."/>
            <person name="Kohler A."/>
            <person name="Nagy L.G."/>
            <person name="Floudas D."/>
            <person name="Copeland A."/>
            <person name="Barry K.W."/>
            <person name="Cichocki N."/>
            <person name="Veneault-Fourrey C."/>
            <person name="LaButti K."/>
            <person name="Lindquist E.A."/>
            <person name="Lipzen A."/>
            <person name="Lundell T."/>
            <person name="Morin E."/>
            <person name="Murat C."/>
            <person name="Sun H."/>
            <person name="Tunlid A."/>
            <person name="Henrissat B."/>
            <person name="Grigoriev I.V."/>
            <person name="Hibbett D.S."/>
            <person name="Martin F."/>
            <person name="Nordberg H.P."/>
            <person name="Cantor M.N."/>
            <person name="Hua S.X."/>
        </authorList>
    </citation>
    <scope>NUCLEOTIDE SEQUENCE [LARGE SCALE GENOMIC DNA]</scope>
    <source>
        <strain evidence="2 3">Zn</strain>
    </source>
</reference>
<dbReference type="PANTHER" id="PTHR28298:SF1">
    <property type="entry name" value="EISOSOME PROTEIN 1"/>
    <property type="match status" value="1"/>
</dbReference>
<gene>
    <name evidence="2" type="ORF">OIDMADRAFT_102200</name>
</gene>
<dbReference type="Proteomes" id="UP000054321">
    <property type="component" value="Unassembled WGS sequence"/>
</dbReference>
<feature type="compositionally biased region" description="Basic and acidic residues" evidence="1">
    <location>
        <begin position="740"/>
        <end position="762"/>
    </location>
</feature>
<name>A0A0C3DP29_OIDMZ</name>
<feature type="compositionally biased region" description="Basic residues" evidence="1">
    <location>
        <begin position="724"/>
        <end position="739"/>
    </location>
</feature>
<dbReference type="Pfam" id="PF12757">
    <property type="entry name" value="Eisosome1"/>
    <property type="match status" value="1"/>
</dbReference>
<dbReference type="HOGENOM" id="CLU_009741_0_0_1"/>
<feature type="region of interest" description="Disordered" evidence="1">
    <location>
        <begin position="634"/>
        <end position="797"/>
    </location>
</feature>
<dbReference type="InterPro" id="IPR024527">
    <property type="entry name" value="Eisosome1"/>
</dbReference>
<organism evidence="2 3">
    <name type="scientific">Oidiodendron maius (strain Zn)</name>
    <dbReference type="NCBI Taxonomy" id="913774"/>
    <lineage>
        <taxon>Eukaryota</taxon>
        <taxon>Fungi</taxon>
        <taxon>Dikarya</taxon>
        <taxon>Ascomycota</taxon>
        <taxon>Pezizomycotina</taxon>
        <taxon>Leotiomycetes</taxon>
        <taxon>Leotiomycetes incertae sedis</taxon>
        <taxon>Myxotrichaceae</taxon>
        <taxon>Oidiodendron</taxon>
    </lineage>
</organism>
<feature type="compositionally biased region" description="Polar residues" evidence="1">
    <location>
        <begin position="318"/>
        <end position="327"/>
    </location>
</feature>
<dbReference type="EMBL" id="KN832873">
    <property type="protein sequence ID" value="KIN03813.1"/>
    <property type="molecule type" value="Genomic_DNA"/>
</dbReference>
<feature type="compositionally biased region" description="Low complexity" evidence="1">
    <location>
        <begin position="584"/>
        <end position="594"/>
    </location>
</feature>
<reference evidence="3" key="2">
    <citation type="submission" date="2015-01" db="EMBL/GenBank/DDBJ databases">
        <title>Evolutionary Origins and Diversification of the Mycorrhizal Mutualists.</title>
        <authorList>
            <consortium name="DOE Joint Genome Institute"/>
            <consortium name="Mycorrhizal Genomics Consortium"/>
            <person name="Kohler A."/>
            <person name="Kuo A."/>
            <person name="Nagy L.G."/>
            <person name="Floudas D."/>
            <person name="Copeland A."/>
            <person name="Barry K.W."/>
            <person name="Cichocki N."/>
            <person name="Veneault-Fourrey C."/>
            <person name="LaButti K."/>
            <person name="Lindquist E.A."/>
            <person name="Lipzen A."/>
            <person name="Lundell T."/>
            <person name="Morin E."/>
            <person name="Murat C."/>
            <person name="Riley R."/>
            <person name="Ohm R."/>
            <person name="Sun H."/>
            <person name="Tunlid A."/>
            <person name="Henrissat B."/>
            <person name="Grigoriev I.V."/>
            <person name="Hibbett D.S."/>
            <person name="Martin F."/>
        </authorList>
    </citation>
    <scope>NUCLEOTIDE SEQUENCE [LARGE SCALE GENOMIC DNA]</scope>
    <source>
        <strain evidence="3">Zn</strain>
    </source>
</reference>
<sequence>MALQTQRPADVPGGHDATTRHLEEQAAVAALYVTKQGEGSQAKTGQEFLDSNHRLSSAGAATSLKYANPQDLPSFPSSGLKTSDSAAGAAASLGWAAQRPFTHWKPDPSTSASAAALRAKDYKMAPLWQPEQSAHGAKAAVLAHKGSLKVDVWQPEASPWGNSAALTAFKKFGAGGLSPVLDYGYNSLGRRGSLLAASGAMTNGRRRAESTPIAIASKIETYPDEKNATTNALRAAESASRRQMRAGTFEQGAIPYTAMPREMYTSHPPVAPEVEEMDRQHTLHASAVAMARNMYSQQQKKFEAVSDTPRKSHGRRFSASTSGDEVQPARFSNLQEAAHKLAQERLAKLHDKYTQNREYRDYYASPPPLSRFTSRGRTRRRAASDGGMSQDKLQSNKIRAQMSHFSTNVSEVDSKRQKDREALIAAAQRNVAKKLHGMDERVFADTGKVPPSLLSEWEMKAHAAAQEKSDTRMENYGKVHIGGGKFVNQSDIDQVAQKNVQPVLDEIQEKAEAEKARQAALKAEQETEARKAGEKKARDRESKDLNKKIKPRKSEEKNARKEEARLVKERRKSAKRESLGEELATAAPAVPDALAEPKEPVAVKPIDASEEPLTTTAMAIEAATRETVITDIIATEPTTTESDAIQPTLSEPAISRPIITEPSATTGVGTGLLTIGDKPPRAAPHPPVAQESESIPIRTSMEDEASLRMRENAARTTADEAPNRKVKSWFKNRFSRRLSRGAEKPVEKKPMEKEKERGKEEGFVGGAALAGASSNNSTASLERPSSSRDVALAGKVKEEIPIAEPGEIVAGPSDHCMVEEALARTAKKEAPSTDDEFQEARDRFDESLATPPTFSAVKEASPVRDSRFIEEI</sequence>
<dbReference type="GO" id="GO:0070941">
    <property type="term" value="P:eisosome assembly"/>
    <property type="evidence" value="ECO:0007669"/>
    <property type="project" value="TreeGrafter"/>
</dbReference>
<feature type="compositionally biased region" description="Low complexity" evidence="1">
    <location>
        <begin position="766"/>
        <end position="781"/>
    </location>
</feature>
<feature type="compositionally biased region" description="Basic and acidic residues" evidence="1">
    <location>
        <begin position="861"/>
        <end position="872"/>
    </location>
</feature>
<evidence type="ECO:0000256" key="1">
    <source>
        <dbReference type="SAM" id="MobiDB-lite"/>
    </source>
</evidence>
<protein>
    <recommendedName>
        <fullName evidence="4">Eisosome protein 1</fullName>
    </recommendedName>
</protein>
<feature type="region of interest" description="Disordered" evidence="1">
    <location>
        <begin position="361"/>
        <end position="395"/>
    </location>
</feature>
<keyword evidence="3" id="KW-1185">Reference proteome</keyword>
<dbReference type="AlphaFoldDB" id="A0A0C3DP29"/>
<dbReference type="STRING" id="913774.A0A0C3DP29"/>
<dbReference type="PANTHER" id="PTHR28298">
    <property type="entry name" value="EISOSOME PROTEIN 1"/>
    <property type="match status" value="1"/>
</dbReference>